<dbReference type="InterPro" id="IPR003018">
    <property type="entry name" value="GAF"/>
</dbReference>
<dbReference type="Gene3D" id="3.30.70.270">
    <property type="match status" value="1"/>
</dbReference>
<gene>
    <name evidence="2" type="ORF">ENO08_04205</name>
</gene>
<dbReference type="EMBL" id="DSEC01000297">
    <property type="protein sequence ID" value="HER43644.1"/>
    <property type="molecule type" value="Genomic_DNA"/>
</dbReference>
<dbReference type="Proteomes" id="UP000886069">
    <property type="component" value="Unassembled WGS sequence"/>
</dbReference>
<organism evidence="2">
    <name type="scientific">Eiseniibacteriota bacterium</name>
    <dbReference type="NCBI Taxonomy" id="2212470"/>
    <lineage>
        <taxon>Bacteria</taxon>
        <taxon>Candidatus Eiseniibacteriota</taxon>
    </lineage>
</organism>
<dbReference type="AlphaFoldDB" id="A0A7V2AUR6"/>
<name>A0A7V2AUR6_UNCEI</name>
<feature type="domain" description="GAF" evidence="1">
    <location>
        <begin position="137"/>
        <end position="283"/>
    </location>
</feature>
<proteinExistence type="predicted"/>
<protein>
    <submittedName>
        <fullName evidence="2">GAF domain-containing protein</fullName>
    </submittedName>
</protein>
<sequence length="768" mass="86964">MQPATRLAILGGGEEELNLLSEFHRTAGIEIIGIYDRDPRALAMEIAEIIGVPTFCDDSFLPVFTGADYIIVTEKRKSFEREITLLTRERKKIINPSEAVNYLASGQAGGAEEGGDEAYQWPLHLEEALKYLNRITDRERLLKWLLEISVGAVGASAGSIMLYSEHAEELYIAYATGLSSGVIQKTRQKIGTGIAGKVAETMEARLLEDIVDTPLYREGRERQKIKSAISAPLDHEGKLLGVINISTNEGEKGLTRNDVETIEMLAGKITPILEQHLRIDSHEIREIEFQIRGYLETLFHKDIGFHDKFTYLSSYLAEKLGADTVTVYTATDEGDWLILGGSDQQLTIGSQATRIHCIKGSLARAYLSREEVIMTEVRHEIGMKFKPQEGGITSVYIPLVHTEPLGVIHFEFSSRDRIERFFRMKDTLRFQVGFFTYSQLRELRQSRRMDSLEDLSSITPVLVTMKDIKSRITHLPVLLSSLVKASMGSMHHSTPRGWEESYYHFPGEEPEKSLYREYDQEMLERVIARWEPIALSFMPAEVDMSEEPPIHHSIIAYPLFSSDDTKCVYIGYNKMPASPLDSSIFGRYEMELLGKVGEILVPLLAEGEEGMKGEGYMNFADLLKSNQKMLIERIRDEIERAERYHHSFTVTLFKINGLKEILEADYKNGLGLINELSLGIRTQVRKTDYFSWIESDLFGVLSLESYQRIGFLEERLSGYIRKVLSGTSIADPETCYPVSGYALFPGTQETPADLIREAKSRIDKQLKI</sequence>
<dbReference type="SMART" id="SM00065">
    <property type="entry name" value="GAF"/>
    <property type="match status" value="1"/>
</dbReference>
<reference evidence="2" key="1">
    <citation type="journal article" date="2020" name="mSystems">
        <title>Genome- and Community-Level Interaction Insights into Carbon Utilization and Element Cycling Functions of Hydrothermarchaeota in Hydrothermal Sediment.</title>
        <authorList>
            <person name="Zhou Z."/>
            <person name="Liu Y."/>
            <person name="Xu W."/>
            <person name="Pan J."/>
            <person name="Luo Z.H."/>
            <person name="Li M."/>
        </authorList>
    </citation>
    <scope>NUCLEOTIDE SEQUENCE [LARGE SCALE GENOMIC DNA]</scope>
    <source>
        <strain evidence="2">SpSt-1233</strain>
    </source>
</reference>
<comment type="caution">
    <text evidence="2">The sequence shown here is derived from an EMBL/GenBank/DDBJ whole genome shotgun (WGS) entry which is preliminary data.</text>
</comment>
<dbReference type="InterPro" id="IPR029016">
    <property type="entry name" value="GAF-like_dom_sf"/>
</dbReference>
<dbReference type="Pfam" id="PF13185">
    <property type="entry name" value="GAF_2"/>
    <property type="match status" value="1"/>
</dbReference>
<evidence type="ECO:0000313" key="2">
    <source>
        <dbReference type="EMBL" id="HER43644.1"/>
    </source>
</evidence>
<dbReference type="SUPFAM" id="SSF55781">
    <property type="entry name" value="GAF domain-like"/>
    <property type="match status" value="1"/>
</dbReference>
<dbReference type="InterPro" id="IPR043128">
    <property type="entry name" value="Rev_trsase/Diguanyl_cyclase"/>
</dbReference>
<evidence type="ECO:0000259" key="1">
    <source>
        <dbReference type="SMART" id="SM00065"/>
    </source>
</evidence>
<accession>A0A7V2AUR6</accession>
<dbReference type="Gene3D" id="3.30.450.40">
    <property type="match status" value="1"/>
</dbReference>